<dbReference type="GO" id="GO:0006355">
    <property type="term" value="P:regulation of DNA-templated transcription"/>
    <property type="evidence" value="ECO:0007669"/>
    <property type="project" value="InterPro"/>
</dbReference>
<dbReference type="PROSITE" id="PS51755">
    <property type="entry name" value="OMPR_PHOB"/>
    <property type="match status" value="1"/>
</dbReference>
<reference evidence="11 12" key="1">
    <citation type="submission" date="2017-01" db="EMBL/GenBank/DDBJ databases">
        <title>First insights into the biology of 'candidatus Vampirococcus archaeovorus'.</title>
        <authorList>
            <person name="Kizina J."/>
            <person name="Jordan S."/>
            <person name="Stueber K."/>
            <person name="Reinhardt R."/>
            <person name="Harder J."/>
        </authorList>
    </citation>
    <scope>NUCLEOTIDE SEQUENCE [LARGE SCALE GENOMIC DNA]</scope>
    <source>
        <strain evidence="11 12">LiM</strain>
    </source>
</reference>
<keyword evidence="3" id="KW-0805">Transcription regulation</keyword>
<proteinExistence type="predicted"/>
<dbReference type="Pfam" id="PF00486">
    <property type="entry name" value="Trans_reg_C"/>
    <property type="match status" value="1"/>
</dbReference>
<feature type="modified residue" description="4-aspartylphosphate" evidence="6">
    <location>
        <position position="51"/>
    </location>
</feature>
<evidence type="ECO:0000256" key="1">
    <source>
        <dbReference type="ARBA" id="ARBA00022553"/>
    </source>
</evidence>
<accession>A0A410P6U6</accession>
<dbReference type="CDD" id="cd19935">
    <property type="entry name" value="REC_OmpR_CusR-like"/>
    <property type="match status" value="1"/>
</dbReference>
<feature type="coiled-coil region" evidence="8">
    <location>
        <begin position="127"/>
        <end position="154"/>
    </location>
</feature>
<name>A0A410P6U6_VELA1</name>
<feature type="domain" description="OmpR/PhoB-type" evidence="10">
    <location>
        <begin position="124"/>
        <end position="222"/>
    </location>
</feature>
<dbReference type="RefSeq" id="WP_164908947.1">
    <property type="nucleotide sequence ID" value="NZ_CP019384.1"/>
</dbReference>
<dbReference type="InterPro" id="IPR011006">
    <property type="entry name" value="CheY-like_superfamily"/>
</dbReference>
<evidence type="ECO:0000256" key="8">
    <source>
        <dbReference type="SAM" id="Coils"/>
    </source>
</evidence>
<dbReference type="GO" id="GO:0000976">
    <property type="term" value="F:transcription cis-regulatory region binding"/>
    <property type="evidence" value="ECO:0007669"/>
    <property type="project" value="TreeGrafter"/>
</dbReference>
<keyword evidence="1 6" id="KW-0597">Phosphoprotein</keyword>
<dbReference type="SUPFAM" id="SSF52172">
    <property type="entry name" value="CheY-like"/>
    <property type="match status" value="1"/>
</dbReference>
<evidence type="ECO:0000259" key="10">
    <source>
        <dbReference type="PROSITE" id="PS51755"/>
    </source>
</evidence>
<dbReference type="PROSITE" id="PS50110">
    <property type="entry name" value="RESPONSE_REGULATORY"/>
    <property type="match status" value="1"/>
</dbReference>
<dbReference type="Gene3D" id="3.40.50.2300">
    <property type="match status" value="1"/>
</dbReference>
<protein>
    <submittedName>
        <fullName evidence="11">DNA-binding response regulator</fullName>
    </submittedName>
</protein>
<keyword evidence="4 7" id="KW-0238">DNA-binding</keyword>
<dbReference type="FunFam" id="1.10.10.10:FF:000005">
    <property type="entry name" value="Two-component system response regulator"/>
    <property type="match status" value="1"/>
</dbReference>
<dbReference type="PANTHER" id="PTHR48111:SF22">
    <property type="entry name" value="REGULATOR OF RPOS"/>
    <property type="match status" value="1"/>
</dbReference>
<evidence type="ECO:0000313" key="12">
    <source>
        <dbReference type="Proteomes" id="UP000287243"/>
    </source>
</evidence>
<dbReference type="SMART" id="SM00448">
    <property type="entry name" value="REC"/>
    <property type="match status" value="1"/>
</dbReference>
<organism evidence="11 12">
    <name type="scientific">Velamenicoccus archaeovorus</name>
    <dbReference type="NCBI Taxonomy" id="1930593"/>
    <lineage>
        <taxon>Bacteria</taxon>
        <taxon>Pseudomonadati</taxon>
        <taxon>Candidatus Omnitrophota</taxon>
        <taxon>Candidatus Velamenicoccus</taxon>
    </lineage>
</organism>
<dbReference type="Gene3D" id="1.10.10.10">
    <property type="entry name" value="Winged helix-like DNA-binding domain superfamily/Winged helix DNA-binding domain"/>
    <property type="match status" value="1"/>
</dbReference>
<evidence type="ECO:0000256" key="4">
    <source>
        <dbReference type="ARBA" id="ARBA00023125"/>
    </source>
</evidence>
<sequence>MRILLVEDEIKMASFIQRGLKEEDYVVDVVNDGEKALFQAEINPYDLIILDVILPVKDGITVCRELRSKKINVPVLMLTSKDRVRDRVLGLNSGADDYLAKPFAFEELLARISALLRRNKQDKTGILKIADLEMDQLRHKVARAGKEIQLTSKEFALLEYLMLNATHVVTRTMISEHVWHEDFDSFTNVIDVYMNFLRNKIDKGQKKQLIHTIHGKGYVLKE</sequence>
<dbReference type="Pfam" id="PF00072">
    <property type="entry name" value="Response_reg"/>
    <property type="match status" value="1"/>
</dbReference>
<keyword evidence="2" id="KW-0902">Two-component regulatory system</keyword>
<keyword evidence="5" id="KW-0804">Transcription</keyword>
<evidence type="ECO:0000256" key="3">
    <source>
        <dbReference type="ARBA" id="ARBA00023015"/>
    </source>
</evidence>
<dbReference type="InterPro" id="IPR001789">
    <property type="entry name" value="Sig_transdc_resp-reg_receiver"/>
</dbReference>
<evidence type="ECO:0000259" key="9">
    <source>
        <dbReference type="PROSITE" id="PS50110"/>
    </source>
</evidence>
<evidence type="ECO:0000256" key="5">
    <source>
        <dbReference type="ARBA" id="ARBA00023163"/>
    </source>
</evidence>
<feature type="DNA-binding region" description="OmpR/PhoB-type" evidence="7">
    <location>
        <begin position="124"/>
        <end position="222"/>
    </location>
</feature>
<dbReference type="InterPro" id="IPR036388">
    <property type="entry name" value="WH-like_DNA-bd_sf"/>
</dbReference>
<dbReference type="Proteomes" id="UP000287243">
    <property type="component" value="Chromosome"/>
</dbReference>
<evidence type="ECO:0000256" key="6">
    <source>
        <dbReference type="PROSITE-ProRule" id="PRU00169"/>
    </source>
</evidence>
<dbReference type="SMART" id="SM00862">
    <property type="entry name" value="Trans_reg_C"/>
    <property type="match status" value="1"/>
</dbReference>
<dbReference type="PANTHER" id="PTHR48111">
    <property type="entry name" value="REGULATOR OF RPOS"/>
    <property type="match status" value="1"/>
</dbReference>
<dbReference type="KEGG" id="vai:BU251_09110"/>
<dbReference type="GO" id="GO:0000156">
    <property type="term" value="F:phosphorelay response regulator activity"/>
    <property type="evidence" value="ECO:0007669"/>
    <property type="project" value="TreeGrafter"/>
</dbReference>
<dbReference type="GO" id="GO:0032993">
    <property type="term" value="C:protein-DNA complex"/>
    <property type="evidence" value="ECO:0007669"/>
    <property type="project" value="TreeGrafter"/>
</dbReference>
<dbReference type="EMBL" id="CP019384">
    <property type="protein sequence ID" value="QAT17870.1"/>
    <property type="molecule type" value="Genomic_DNA"/>
</dbReference>
<dbReference type="InterPro" id="IPR039420">
    <property type="entry name" value="WalR-like"/>
</dbReference>
<keyword evidence="12" id="KW-1185">Reference proteome</keyword>
<evidence type="ECO:0000256" key="7">
    <source>
        <dbReference type="PROSITE-ProRule" id="PRU01091"/>
    </source>
</evidence>
<dbReference type="InterPro" id="IPR001867">
    <property type="entry name" value="OmpR/PhoB-type_DNA-bd"/>
</dbReference>
<evidence type="ECO:0000313" key="11">
    <source>
        <dbReference type="EMBL" id="QAT17870.1"/>
    </source>
</evidence>
<dbReference type="Gene3D" id="6.10.250.690">
    <property type="match status" value="1"/>
</dbReference>
<feature type="domain" description="Response regulatory" evidence="9">
    <location>
        <begin position="2"/>
        <end position="116"/>
    </location>
</feature>
<dbReference type="AlphaFoldDB" id="A0A410P6U6"/>
<keyword evidence="8" id="KW-0175">Coiled coil</keyword>
<evidence type="ECO:0000256" key="2">
    <source>
        <dbReference type="ARBA" id="ARBA00023012"/>
    </source>
</evidence>
<dbReference type="CDD" id="cd00383">
    <property type="entry name" value="trans_reg_C"/>
    <property type="match status" value="1"/>
</dbReference>
<dbReference type="FunFam" id="3.40.50.2300:FF:000002">
    <property type="entry name" value="DNA-binding response regulator PhoP"/>
    <property type="match status" value="1"/>
</dbReference>
<dbReference type="GO" id="GO:0005829">
    <property type="term" value="C:cytosol"/>
    <property type="evidence" value="ECO:0007669"/>
    <property type="project" value="TreeGrafter"/>
</dbReference>
<gene>
    <name evidence="11" type="ORF">BU251_09110</name>
</gene>